<keyword evidence="3 10" id="KW-0489">Methyltransferase</keyword>
<evidence type="ECO:0000256" key="1">
    <source>
        <dbReference type="ARBA" id="ARBA00022490"/>
    </source>
</evidence>
<dbReference type="CDD" id="cd11649">
    <property type="entry name" value="RsmI_like"/>
    <property type="match status" value="1"/>
</dbReference>
<dbReference type="AlphaFoldDB" id="A0A0F7WRR5"/>
<dbReference type="InterPro" id="IPR008189">
    <property type="entry name" value="rRNA_ssu_MeTfrase_I"/>
</dbReference>
<dbReference type="PANTHER" id="PTHR46111">
    <property type="entry name" value="RIBOSOMAL RNA SMALL SUBUNIT METHYLTRANSFERASE I"/>
    <property type="match status" value="1"/>
</dbReference>
<dbReference type="GO" id="GO:0008168">
    <property type="term" value="F:methyltransferase activity"/>
    <property type="evidence" value="ECO:0007669"/>
    <property type="project" value="UniProtKB-KW"/>
</dbReference>
<protein>
    <submittedName>
        <fullName evidence="10">Ribosomal RNA small subunit methyltransferase I</fullName>
        <ecNumber evidence="10">2.1.1.198</ecNumber>
    </submittedName>
    <submittedName>
        <fullName evidence="7">SAM-Dependent Methytransferase</fullName>
    </submittedName>
</protein>
<evidence type="ECO:0000313" key="15">
    <source>
        <dbReference type="EMBL" id="CRI52809.1"/>
    </source>
</evidence>
<reference evidence="10" key="2">
    <citation type="submission" date="2015-05" db="EMBL/GenBank/DDBJ databases">
        <authorList>
            <person name="Rattei Thomas"/>
        </authorList>
    </citation>
    <scope>NUCLEOTIDE SEQUENCE</scope>
    <source>
        <strain evidence="8">CV15</strain>
        <strain evidence="9">CWL029c</strain>
        <strain evidence="10">H12</strain>
        <strain evidence="11">MUL2216</strain>
        <strain evidence="12">Panola</strain>
        <strain evidence="14">PB1</strain>
        <strain evidence="13">U1271</strain>
        <strain evidence="15">Wien2</strain>
    </source>
</reference>
<evidence type="ECO:0000313" key="12">
    <source>
        <dbReference type="EMBL" id="CRI46989.1"/>
    </source>
</evidence>
<dbReference type="InterPro" id="IPR035996">
    <property type="entry name" value="4pyrrol_Methylase_sf"/>
</dbReference>
<dbReference type="InterPro" id="IPR000878">
    <property type="entry name" value="4pyrrol_Mease"/>
</dbReference>
<organism evidence="10">
    <name type="scientific">Chlamydia pneumoniae</name>
    <name type="common">Chlamydophila pneumoniae</name>
    <dbReference type="NCBI Taxonomy" id="83558"/>
    <lineage>
        <taxon>Bacteria</taxon>
        <taxon>Pseudomonadati</taxon>
        <taxon>Chlamydiota</taxon>
        <taxon>Chlamydiia</taxon>
        <taxon>Chlamydiales</taxon>
        <taxon>Chlamydiaceae</taxon>
        <taxon>Chlamydia/Chlamydophila group</taxon>
        <taxon>Chlamydia</taxon>
    </lineage>
</organism>
<dbReference type="EMBL" id="AE001363">
    <property type="protein sequence ID" value="AAD18526.1"/>
    <property type="molecule type" value="Genomic_DNA"/>
</dbReference>
<evidence type="ECO:0000313" key="16">
    <source>
        <dbReference type="Proteomes" id="UP000000801"/>
    </source>
</evidence>
<dbReference type="EMBL" id="LN847240">
    <property type="protein sequence ID" value="CRI50414.1"/>
    <property type="molecule type" value="Genomic_DNA"/>
</dbReference>
<dbReference type="KEGG" id="cpn:CPn_0382"/>
<accession>A0A0F7WRR5</accession>
<dbReference type="EMBL" id="LN847254">
    <property type="protein sequence ID" value="CRI52809.1"/>
    <property type="molecule type" value="Genomic_DNA"/>
</dbReference>
<name>A0A0F7WRR5_CHLPN</name>
<evidence type="ECO:0000256" key="2">
    <source>
        <dbReference type="ARBA" id="ARBA00022552"/>
    </source>
</evidence>
<dbReference type="Proteomes" id="UP000000801">
    <property type="component" value="Chromosome"/>
</dbReference>
<dbReference type="Gene3D" id="3.30.950.10">
    <property type="entry name" value="Methyltransferase, Cobalt-precorrin-4 Transmethylase, Domain 2"/>
    <property type="match status" value="1"/>
</dbReference>
<dbReference type="PATRIC" id="fig|115713.3.peg.424"/>
<keyword evidence="1" id="KW-0963">Cytoplasm</keyword>
<proteinExistence type="predicted"/>
<dbReference type="Gene3D" id="3.40.1010.10">
    <property type="entry name" value="Cobalt-precorrin-4 Transmethylase, Domain 1"/>
    <property type="match status" value="1"/>
</dbReference>
<gene>
    <name evidence="7" type="primary">yabC_1</name>
    <name evidence="7" type="ordered locus">CPn_0382</name>
    <name evidence="8" type="ORF">BN1224_CV15_B_03200</name>
    <name evidence="10" type="ORF">BN1224_H12_DW_00140</name>
    <name evidence="11" type="ORF">BN1224_MUL2216_E_01200</name>
    <name evidence="12" type="ORF">BN1224_Panola_F_00520</name>
    <name evidence="14" type="ORF">BN1224_PB1_B_03830</name>
    <name evidence="13" type="ORF">BN1224_U1271_C_02240</name>
    <name evidence="15" type="ORF">BN1224_Wien2_G_00190</name>
    <name evidence="9" type="ORF">CWL029c_C_02230</name>
</gene>
<keyword evidence="4 10" id="KW-0808">Transferase</keyword>
<dbReference type="InterPro" id="IPR014777">
    <property type="entry name" value="4pyrrole_Mease_sub1"/>
</dbReference>
<dbReference type="EC" id="2.1.1.198" evidence="10"/>
<evidence type="ECO:0000313" key="14">
    <source>
        <dbReference type="EMBL" id="CRI50414.1"/>
    </source>
</evidence>
<evidence type="ECO:0000313" key="11">
    <source>
        <dbReference type="EMBL" id="CRI45859.1"/>
    </source>
</evidence>
<dbReference type="EMBL" id="LN847003">
    <property type="protein sequence ID" value="CRI40263.1"/>
    <property type="molecule type" value="Genomic_DNA"/>
</dbReference>
<dbReference type="PIRSF" id="PIRSF005917">
    <property type="entry name" value="MTase_YraL"/>
    <property type="match status" value="1"/>
</dbReference>
<keyword evidence="5" id="KW-0949">S-adenosyl-L-methionine</keyword>
<dbReference type="EMBL" id="LN847244">
    <property type="protein sequence ID" value="CRI49284.1"/>
    <property type="molecule type" value="Genomic_DNA"/>
</dbReference>
<evidence type="ECO:0000256" key="3">
    <source>
        <dbReference type="ARBA" id="ARBA00022603"/>
    </source>
</evidence>
<keyword evidence="2" id="KW-0698">rRNA processing</keyword>
<feature type="domain" description="Tetrapyrrole methylase" evidence="6">
    <location>
        <begin position="78"/>
        <end position="205"/>
    </location>
</feature>
<dbReference type="GO" id="GO:0032259">
    <property type="term" value="P:methylation"/>
    <property type="evidence" value="ECO:0007669"/>
    <property type="project" value="UniProtKB-KW"/>
</dbReference>
<evidence type="ECO:0000313" key="9">
    <source>
        <dbReference type="EMBL" id="CRI40263.1"/>
    </source>
</evidence>
<dbReference type="Pfam" id="PF00590">
    <property type="entry name" value="TP_methylase"/>
    <property type="match status" value="1"/>
</dbReference>
<dbReference type="EMBL" id="LN847232">
    <property type="protein sequence ID" value="CRI46989.1"/>
    <property type="molecule type" value="Genomic_DNA"/>
</dbReference>
<evidence type="ECO:0000256" key="4">
    <source>
        <dbReference type="ARBA" id="ARBA00022679"/>
    </source>
</evidence>
<evidence type="ECO:0000313" key="10">
    <source>
        <dbReference type="EMBL" id="CRI43618.1"/>
    </source>
</evidence>
<dbReference type="PANTHER" id="PTHR46111:SF2">
    <property type="entry name" value="SAM-DEPENDENT METHYLTRANSFERASE"/>
    <property type="match status" value="1"/>
</dbReference>
<evidence type="ECO:0000313" key="8">
    <source>
        <dbReference type="EMBL" id="CRI37997.1"/>
    </source>
</evidence>
<sequence>MTLYLLPNTLGTRAVETLPSVIGELVHRLDGLIVESDRGGRAFLSLWKIPEVHKFPLAILSKHARLPKAWDFYLEPIVKHGENWGLISDAGLPCIADPGASLVRRARALGIPVQAFSGPCSITLALMLSGLPSQSFTFLGYLPQSPKERVKSIKKAATSKEVSTSVCIETSYRNVYTFESLLDTLPSYAELCVASDLSGPSELVLTRQVQSWRTTEDLGSVKQSITKVPTIFLFHIPN</sequence>
<dbReference type="RefSeq" id="WP_010883025.1">
    <property type="nucleotide sequence ID" value="NZ_LN846980.1"/>
</dbReference>
<evidence type="ECO:0000256" key="5">
    <source>
        <dbReference type="ARBA" id="ARBA00022691"/>
    </source>
</evidence>
<dbReference type="HOGENOM" id="CLU_044779_4_1_0"/>
<dbReference type="SUPFAM" id="SSF53790">
    <property type="entry name" value="Tetrapyrrole methylase"/>
    <property type="match status" value="1"/>
</dbReference>
<evidence type="ECO:0000259" key="6">
    <source>
        <dbReference type="Pfam" id="PF00590"/>
    </source>
</evidence>
<dbReference type="EMBL" id="LN847226">
    <property type="protein sequence ID" value="CRI45859.1"/>
    <property type="molecule type" value="Genomic_DNA"/>
</dbReference>
<evidence type="ECO:0000313" key="7">
    <source>
        <dbReference type="EMBL" id="AAD18526.1"/>
    </source>
</evidence>
<dbReference type="EMBL" id="LN846998">
    <property type="protein sequence ID" value="CRI37997.1"/>
    <property type="molecule type" value="Genomic_DNA"/>
</dbReference>
<reference evidence="7 16" key="1">
    <citation type="journal article" date="1999" name="Nat. Genet.">
        <title>Comparative genomes of Chlamydia pneumoniae and C. trachomatis.</title>
        <authorList>
            <person name="Kalman S."/>
            <person name="Mitchell W."/>
            <person name="Marathe R."/>
            <person name="Lammel C."/>
            <person name="Fan J."/>
            <person name="Hyman R.W."/>
            <person name="Olinger L."/>
            <person name="Grimwood J."/>
            <person name="Davis R.W."/>
            <person name="Stephens R.S."/>
        </authorList>
    </citation>
    <scope>NUCLEOTIDE SEQUENCE [LARGE SCALE GENOMIC DNA]</scope>
    <source>
        <strain evidence="7 16">CWL029</strain>
    </source>
</reference>
<dbReference type="EMBL" id="LN847177">
    <property type="protein sequence ID" value="CRI43618.1"/>
    <property type="molecule type" value="Genomic_DNA"/>
</dbReference>
<evidence type="ECO:0000313" key="13">
    <source>
        <dbReference type="EMBL" id="CRI49284.1"/>
    </source>
</evidence>
<dbReference type="InterPro" id="IPR014776">
    <property type="entry name" value="4pyrrole_Mease_sub2"/>
</dbReference>